<dbReference type="EMBL" id="GGEC01024496">
    <property type="protein sequence ID" value="MBX04980.1"/>
    <property type="molecule type" value="Transcribed_RNA"/>
</dbReference>
<keyword evidence="1" id="KW-0472">Membrane</keyword>
<dbReference type="AlphaFoldDB" id="A0A2P2KGY1"/>
<feature type="transmembrane region" description="Helical" evidence="1">
    <location>
        <begin position="16"/>
        <end position="36"/>
    </location>
</feature>
<name>A0A2P2KGY1_RHIMU</name>
<protein>
    <submittedName>
        <fullName evidence="2">Uncharacterized protein</fullName>
    </submittedName>
</protein>
<proteinExistence type="predicted"/>
<dbReference type="EMBL" id="GGEC01024492">
    <property type="protein sequence ID" value="MBX04976.1"/>
    <property type="molecule type" value="Transcribed_RNA"/>
</dbReference>
<evidence type="ECO:0000256" key="1">
    <source>
        <dbReference type="SAM" id="Phobius"/>
    </source>
</evidence>
<organism evidence="2">
    <name type="scientific">Rhizophora mucronata</name>
    <name type="common">Asiatic mangrove</name>
    <dbReference type="NCBI Taxonomy" id="61149"/>
    <lineage>
        <taxon>Eukaryota</taxon>
        <taxon>Viridiplantae</taxon>
        <taxon>Streptophyta</taxon>
        <taxon>Embryophyta</taxon>
        <taxon>Tracheophyta</taxon>
        <taxon>Spermatophyta</taxon>
        <taxon>Magnoliopsida</taxon>
        <taxon>eudicotyledons</taxon>
        <taxon>Gunneridae</taxon>
        <taxon>Pentapetalae</taxon>
        <taxon>rosids</taxon>
        <taxon>fabids</taxon>
        <taxon>Malpighiales</taxon>
        <taxon>Rhizophoraceae</taxon>
        <taxon>Rhizophora</taxon>
    </lineage>
</organism>
<keyword evidence="1" id="KW-1133">Transmembrane helix</keyword>
<sequence length="74" mass="8416">MRLRKDGFFKIKFDYFPVKVCACVSSLTSICLFPFTSCLHHLINYIALLKFDCSCGGFLSLLLNQKCVQDMGLI</sequence>
<keyword evidence="1" id="KW-0812">Transmembrane</keyword>
<accession>A0A2P2KGY1</accession>
<evidence type="ECO:0000313" key="2">
    <source>
        <dbReference type="EMBL" id="MBX04976.1"/>
    </source>
</evidence>
<reference evidence="2" key="1">
    <citation type="submission" date="2018-02" db="EMBL/GenBank/DDBJ databases">
        <title>Rhizophora mucronata_Transcriptome.</title>
        <authorList>
            <person name="Meera S.P."/>
            <person name="Sreeshan A."/>
            <person name="Augustine A."/>
        </authorList>
    </citation>
    <scope>NUCLEOTIDE SEQUENCE</scope>
    <source>
        <tissue evidence="2">Leaf</tissue>
    </source>
</reference>